<feature type="region of interest" description="Disordered" evidence="1">
    <location>
        <begin position="186"/>
        <end position="263"/>
    </location>
</feature>
<name>A0A0G4I6I0_9ALVE</name>
<evidence type="ECO:0000313" key="2">
    <source>
        <dbReference type="EMBL" id="CEM52530.1"/>
    </source>
</evidence>
<dbReference type="EMBL" id="CDMZ01005280">
    <property type="protein sequence ID" value="CEM52530.1"/>
    <property type="molecule type" value="Genomic_DNA"/>
</dbReference>
<evidence type="ECO:0000256" key="1">
    <source>
        <dbReference type="SAM" id="MobiDB-lite"/>
    </source>
</evidence>
<dbReference type="VEuPathDB" id="CryptoDB:Cvel_1882"/>
<dbReference type="AlphaFoldDB" id="A0A0G4I6I0"/>
<feature type="compositionally biased region" description="Basic and acidic residues" evidence="1">
    <location>
        <begin position="239"/>
        <end position="263"/>
    </location>
</feature>
<proteinExistence type="predicted"/>
<feature type="region of interest" description="Disordered" evidence="1">
    <location>
        <begin position="314"/>
        <end position="339"/>
    </location>
</feature>
<feature type="region of interest" description="Disordered" evidence="1">
    <location>
        <begin position="22"/>
        <end position="47"/>
    </location>
</feature>
<feature type="compositionally biased region" description="Basic and acidic residues" evidence="1">
    <location>
        <begin position="98"/>
        <end position="107"/>
    </location>
</feature>
<protein>
    <submittedName>
        <fullName evidence="2">Uncharacterized protein</fullName>
    </submittedName>
</protein>
<feature type="region of interest" description="Disordered" evidence="1">
    <location>
        <begin position="407"/>
        <end position="460"/>
    </location>
</feature>
<organism evidence="2">
    <name type="scientific">Chromera velia CCMP2878</name>
    <dbReference type="NCBI Taxonomy" id="1169474"/>
    <lineage>
        <taxon>Eukaryota</taxon>
        <taxon>Sar</taxon>
        <taxon>Alveolata</taxon>
        <taxon>Colpodellida</taxon>
        <taxon>Chromeraceae</taxon>
        <taxon>Chromera</taxon>
    </lineage>
</organism>
<sequence length="460" mass="50712">MEGEKTTSEIYGSFYRFVKPTGLQDVDPHSPSLHPTGGGIGVSGSSGDKGGSLDLRLLSRDLVNAVLRALGGGLIDGFEDDCEASCPDDVLCQGLQTDSEREREPREGAGGGGAGQQTDSVRDRDRAELFSIRQDMQRAFRQRLLEMLEMRKSTFEEAFRKSAAERRAEAEREYVLWSQKTEMQRRLKKKMDKERTRQAKKEQDRLQRERREGIEGRLLSDPRYANDPSFKSFATNVVDRGRKEARKKQQEKQRAEKEREKSYLRQVAPIGDEYPSQYQRWWAKTRPANALRTHSPEQLEQFARQRAEKAAVMRSELEKEREREREKQGMGGYGRMRQGTVEGAVSVSGVAARTEGVTPQVGDAGVLLSGVPGQSSSSAIAGTHHSSSSAMPLQDSILTTTHVPLQTLTGAPSPALRFSHPPNGQVTQAGEGAPNEAEGGGTENPLTAVPEGVEGGRESG</sequence>
<feature type="compositionally biased region" description="Basic and acidic residues" evidence="1">
    <location>
        <begin position="191"/>
        <end position="220"/>
    </location>
</feature>
<feature type="region of interest" description="Disordered" evidence="1">
    <location>
        <begin position="368"/>
        <end position="391"/>
    </location>
</feature>
<accession>A0A0G4I6I0</accession>
<feature type="compositionally biased region" description="Basic and acidic residues" evidence="1">
    <location>
        <begin position="314"/>
        <end position="328"/>
    </location>
</feature>
<feature type="region of interest" description="Disordered" evidence="1">
    <location>
        <begin position="96"/>
        <end position="123"/>
    </location>
</feature>
<feature type="compositionally biased region" description="Polar residues" evidence="1">
    <location>
        <begin position="372"/>
        <end position="391"/>
    </location>
</feature>
<reference evidence="2" key="1">
    <citation type="submission" date="2014-11" db="EMBL/GenBank/DDBJ databases">
        <authorList>
            <person name="Otto D Thomas"/>
            <person name="Naeem Raeece"/>
        </authorList>
    </citation>
    <scope>NUCLEOTIDE SEQUENCE</scope>
</reference>
<gene>
    <name evidence="2" type="ORF">Cvel_1882</name>
</gene>
<feature type="compositionally biased region" description="Gly residues" evidence="1">
    <location>
        <begin position="36"/>
        <end position="47"/>
    </location>
</feature>